<evidence type="ECO:0000313" key="1">
    <source>
        <dbReference type="EMBL" id="MBT9146104.1"/>
    </source>
</evidence>
<reference evidence="1 2" key="1">
    <citation type="journal article" date="2021" name="bioRxiv">
        <title>Unique metabolic strategies in Hadean analogues reveal hints for primordial physiology.</title>
        <authorList>
            <person name="Nobu M.K."/>
            <person name="Nakai R."/>
            <person name="Tamazawa S."/>
            <person name="Mori H."/>
            <person name="Toyoda A."/>
            <person name="Ijiri A."/>
            <person name="Suzuki S."/>
            <person name="Kurokawa K."/>
            <person name="Kamagata Y."/>
            <person name="Tamaki H."/>
        </authorList>
    </citation>
    <scope>NUCLEOTIDE SEQUENCE [LARGE SCALE GENOMIC DNA]</scope>
    <source>
        <strain evidence="1">BS525</strain>
    </source>
</reference>
<proteinExistence type="predicted"/>
<dbReference type="Proteomes" id="UP000811545">
    <property type="component" value="Unassembled WGS sequence"/>
</dbReference>
<dbReference type="EMBL" id="QLTW01000317">
    <property type="protein sequence ID" value="MBT9146104.1"/>
    <property type="molecule type" value="Genomic_DNA"/>
</dbReference>
<gene>
    <name evidence="1" type="ORF">DDT42_01984</name>
</gene>
<accession>A0A9E2BIV6</accession>
<comment type="caution">
    <text evidence="1">The sequence shown here is derived from an EMBL/GenBank/DDBJ whole genome shotgun (WGS) entry which is preliminary data.</text>
</comment>
<name>A0A9E2BIV6_PSYF1</name>
<organism evidence="1 2">
    <name type="scientific">Psychracetigena formicireducens</name>
    <dbReference type="NCBI Taxonomy" id="2986056"/>
    <lineage>
        <taxon>Bacteria</taxon>
        <taxon>Bacillati</taxon>
        <taxon>Candidatus Lithacetigenota</taxon>
        <taxon>Candidatus Psychracetigena</taxon>
    </lineage>
</organism>
<dbReference type="AlphaFoldDB" id="A0A9E2BIV6"/>
<protein>
    <submittedName>
        <fullName evidence="1">Uncharacterized protein</fullName>
    </submittedName>
</protein>
<sequence length="166" mass="18774">MAPAFLSQGLGIVYDRPSWGLYTRVAPITARQIIVTVPDIDETQFGVDSGKTLQSQYGASLRVDYRKELVSYNNFRLGVESRFSLFTDFADFGNFVTNWRNKVNFNVYKVFTISIIAHLIYDPSVLFPDQTQLNPDGTTTVLTSVPKVQFLQNIGFGIGYQITKRK</sequence>
<evidence type="ECO:0000313" key="2">
    <source>
        <dbReference type="Proteomes" id="UP000811545"/>
    </source>
</evidence>